<feature type="compositionally biased region" description="Polar residues" evidence="7">
    <location>
        <begin position="348"/>
        <end position="367"/>
    </location>
</feature>
<dbReference type="SUPFAM" id="SSF56112">
    <property type="entry name" value="Protein kinase-like (PK-like)"/>
    <property type="match status" value="1"/>
</dbReference>
<dbReference type="InterPro" id="IPR008271">
    <property type="entry name" value="Ser/Thr_kinase_AS"/>
</dbReference>
<keyword evidence="10" id="KW-1185">Reference proteome</keyword>
<evidence type="ECO:0000313" key="10">
    <source>
        <dbReference type="Proteomes" id="UP000604117"/>
    </source>
</evidence>
<evidence type="ECO:0000256" key="7">
    <source>
        <dbReference type="SAM" id="MobiDB-lite"/>
    </source>
</evidence>
<accession>A0ABQ4D0R7</accession>
<evidence type="ECO:0000313" key="9">
    <source>
        <dbReference type="EMBL" id="GIF77110.1"/>
    </source>
</evidence>
<evidence type="ECO:0000256" key="4">
    <source>
        <dbReference type="ARBA" id="ARBA00022741"/>
    </source>
</evidence>
<evidence type="ECO:0000259" key="8">
    <source>
        <dbReference type="PROSITE" id="PS50011"/>
    </source>
</evidence>
<reference evidence="9 10" key="1">
    <citation type="submission" date="2021-01" db="EMBL/GenBank/DDBJ databases">
        <title>Whole genome shotgun sequence of Asanoa siamensis NBRC 107932.</title>
        <authorList>
            <person name="Komaki H."/>
            <person name="Tamura T."/>
        </authorList>
    </citation>
    <scope>NUCLEOTIDE SEQUENCE [LARGE SCALE GENOMIC DNA]</scope>
    <source>
        <strain evidence="9 10">NBRC 107932</strain>
    </source>
</reference>
<feature type="domain" description="Protein kinase" evidence="8">
    <location>
        <begin position="4"/>
        <end position="259"/>
    </location>
</feature>
<comment type="caution">
    <text evidence="9">The sequence shown here is derived from an EMBL/GenBank/DDBJ whole genome shotgun (WGS) entry which is preliminary data.</text>
</comment>
<dbReference type="CDD" id="cd14014">
    <property type="entry name" value="STKc_PknB_like"/>
    <property type="match status" value="1"/>
</dbReference>
<keyword evidence="5" id="KW-0418">Kinase</keyword>
<dbReference type="InterPro" id="IPR011009">
    <property type="entry name" value="Kinase-like_dom_sf"/>
</dbReference>
<protein>
    <recommendedName>
        <fullName evidence="1">non-specific serine/threonine protein kinase</fullName>
        <ecNumber evidence="1">2.7.11.1</ecNumber>
    </recommendedName>
</protein>
<sequence>MPGLTGLSVFARGGYATVYRAEQASVGREVAVKVENRTLDTDRDQRRFLREARAAGRMSSHPHVVDLFDAGVTADRHPYLIMELCDGSYLERMKSSPLSAAESRDVGVKIADALADAHQLGVLHRDVKPANILYSRFNEPALADFGLAVLAEVRDSSVTLEVLTPAYAAPEMFRHSEPAPAGDVYALCATLYAIMRGKPPRWRDDRDPSLVTLMEMFTERIPDLPGVPPAYLELLRQGMANDPAQRPSAEELRDRLAGLAMDDFGPARPTSGAPVSGGGVSSSNPSVYVSRSYTPPQPAHDDHPTVPGEGRRSRRRWWWGGLGMVALLAIGGLTAWYASTGPPDTDPVGQQTPQATATQSGAASLGQQPMPGCVVDLPGGDCPDELECYGDRPVERVSCSGAHTWEAFAIGRMPAAVTTVDQLRTDPAVRRLCGPATFSAVTLRMDVRDWTLDVLPSAADGTYRCLAGRGPDALSGPTLSR</sequence>
<dbReference type="Proteomes" id="UP000604117">
    <property type="component" value="Unassembled WGS sequence"/>
</dbReference>
<feature type="compositionally biased region" description="Low complexity" evidence="7">
    <location>
        <begin position="281"/>
        <end position="292"/>
    </location>
</feature>
<dbReference type="SMART" id="SM00220">
    <property type="entry name" value="S_TKc"/>
    <property type="match status" value="1"/>
</dbReference>
<dbReference type="PANTHER" id="PTHR43289">
    <property type="entry name" value="MITOGEN-ACTIVATED PROTEIN KINASE KINASE KINASE 20-RELATED"/>
    <property type="match status" value="1"/>
</dbReference>
<proteinExistence type="predicted"/>
<dbReference type="Gene3D" id="3.30.200.20">
    <property type="entry name" value="Phosphorylase Kinase, domain 1"/>
    <property type="match status" value="1"/>
</dbReference>
<dbReference type="Gene3D" id="1.10.510.10">
    <property type="entry name" value="Transferase(Phosphotransferase) domain 1"/>
    <property type="match status" value="1"/>
</dbReference>
<evidence type="ECO:0000256" key="5">
    <source>
        <dbReference type="ARBA" id="ARBA00022777"/>
    </source>
</evidence>
<dbReference type="InterPro" id="IPR000719">
    <property type="entry name" value="Prot_kinase_dom"/>
</dbReference>
<keyword evidence="4" id="KW-0547">Nucleotide-binding</keyword>
<dbReference type="EMBL" id="BONE01000079">
    <property type="protein sequence ID" value="GIF77110.1"/>
    <property type="molecule type" value="Genomic_DNA"/>
</dbReference>
<evidence type="ECO:0000256" key="2">
    <source>
        <dbReference type="ARBA" id="ARBA00022527"/>
    </source>
</evidence>
<evidence type="ECO:0000256" key="3">
    <source>
        <dbReference type="ARBA" id="ARBA00022679"/>
    </source>
</evidence>
<gene>
    <name evidence="9" type="ORF">Asi02nite_66280</name>
</gene>
<dbReference type="EC" id="2.7.11.1" evidence="1"/>
<feature type="region of interest" description="Disordered" evidence="7">
    <location>
        <begin position="263"/>
        <end position="312"/>
    </location>
</feature>
<keyword evidence="3" id="KW-0808">Transferase</keyword>
<evidence type="ECO:0000256" key="1">
    <source>
        <dbReference type="ARBA" id="ARBA00012513"/>
    </source>
</evidence>
<keyword evidence="6" id="KW-0067">ATP-binding</keyword>
<keyword evidence="2" id="KW-0723">Serine/threonine-protein kinase</keyword>
<feature type="region of interest" description="Disordered" evidence="7">
    <location>
        <begin position="341"/>
        <end position="367"/>
    </location>
</feature>
<organism evidence="9 10">
    <name type="scientific">Asanoa siamensis</name>
    <dbReference type="NCBI Taxonomy" id="926357"/>
    <lineage>
        <taxon>Bacteria</taxon>
        <taxon>Bacillati</taxon>
        <taxon>Actinomycetota</taxon>
        <taxon>Actinomycetes</taxon>
        <taxon>Micromonosporales</taxon>
        <taxon>Micromonosporaceae</taxon>
        <taxon>Asanoa</taxon>
    </lineage>
</organism>
<name>A0ABQ4D0R7_9ACTN</name>
<dbReference type="PROSITE" id="PS00108">
    <property type="entry name" value="PROTEIN_KINASE_ST"/>
    <property type="match status" value="1"/>
</dbReference>
<dbReference type="PROSITE" id="PS50011">
    <property type="entry name" value="PROTEIN_KINASE_DOM"/>
    <property type="match status" value="1"/>
</dbReference>
<dbReference type="PANTHER" id="PTHR43289:SF6">
    <property type="entry name" value="SERINE_THREONINE-PROTEIN KINASE NEKL-3"/>
    <property type="match status" value="1"/>
</dbReference>
<evidence type="ECO:0000256" key="6">
    <source>
        <dbReference type="ARBA" id="ARBA00022840"/>
    </source>
</evidence>
<dbReference type="Pfam" id="PF00069">
    <property type="entry name" value="Pkinase"/>
    <property type="match status" value="1"/>
</dbReference>